<dbReference type="OrthoDB" id="73691at2759"/>
<dbReference type="Proteomes" id="UP000014074">
    <property type="component" value="Unassembled WGS sequence"/>
</dbReference>
<feature type="domain" description="Letm1 RBD" evidence="5">
    <location>
        <begin position="240"/>
        <end position="446"/>
    </location>
</feature>
<feature type="region of interest" description="Disordered" evidence="3">
    <location>
        <begin position="116"/>
        <end position="151"/>
    </location>
</feature>
<evidence type="ECO:0000313" key="6">
    <source>
        <dbReference type="EMBL" id="EON98020.1"/>
    </source>
</evidence>
<dbReference type="CDD" id="cd00448">
    <property type="entry name" value="YjgF_YER057c_UK114_family"/>
    <property type="match status" value="1"/>
</dbReference>
<dbReference type="HOGENOM" id="CLU_037345_0_0_1"/>
<proteinExistence type="inferred from homology"/>
<dbReference type="PROSITE" id="PS51758">
    <property type="entry name" value="LETM1_RBD"/>
    <property type="match status" value="1"/>
</dbReference>
<keyword evidence="4" id="KW-0812">Transmembrane</keyword>
<dbReference type="RefSeq" id="XP_007917207.1">
    <property type="nucleotide sequence ID" value="XM_007919016.1"/>
</dbReference>
<evidence type="ECO:0000313" key="7">
    <source>
        <dbReference type="Proteomes" id="UP000014074"/>
    </source>
</evidence>
<organism evidence="6 7">
    <name type="scientific">Phaeoacremonium minimum (strain UCR-PA7)</name>
    <name type="common">Esca disease fungus</name>
    <name type="synonym">Togninia minima</name>
    <dbReference type="NCBI Taxonomy" id="1286976"/>
    <lineage>
        <taxon>Eukaryota</taxon>
        <taxon>Fungi</taxon>
        <taxon>Dikarya</taxon>
        <taxon>Ascomycota</taxon>
        <taxon>Pezizomycotina</taxon>
        <taxon>Sordariomycetes</taxon>
        <taxon>Sordariomycetidae</taxon>
        <taxon>Togniniales</taxon>
        <taxon>Togniniaceae</taxon>
        <taxon>Phaeoacremonium</taxon>
    </lineage>
</organism>
<dbReference type="GO" id="GO:0005829">
    <property type="term" value="C:cytosol"/>
    <property type="evidence" value="ECO:0007669"/>
    <property type="project" value="TreeGrafter"/>
</dbReference>
<dbReference type="Gene3D" id="3.30.1330.40">
    <property type="entry name" value="RutC-like"/>
    <property type="match status" value="1"/>
</dbReference>
<name>R8BFE4_PHAM7</name>
<keyword evidence="4" id="KW-0472">Membrane</keyword>
<dbReference type="PANTHER" id="PTHR11803">
    <property type="entry name" value="2-IMINOBUTANOATE/2-IMINOPROPANOATE DEAMINASE RIDA"/>
    <property type="match status" value="1"/>
</dbReference>
<reference evidence="7" key="1">
    <citation type="journal article" date="2013" name="Genome Announc.">
        <title>Draft genome sequence of the ascomycete Phaeoacremonium aleophilum strain UCR-PA7, a causal agent of the esca disease complex in grapevines.</title>
        <authorList>
            <person name="Blanco-Ulate B."/>
            <person name="Rolshausen P."/>
            <person name="Cantu D."/>
        </authorList>
    </citation>
    <scope>NUCLEOTIDE SEQUENCE [LARGE SCALE GENOMIC DNA]</scope>
    <source>
        <strain evidence="7">UCR-PA7</strain>
    </source>
</reference>
<protein>
    <submittedName>
        <fullName evidence="6">Putative letm1-like protein</fullName>
    </submittedName>
</protein>
<feature type="transmembrane region" description="Helical" evidence="4">
    <location>
        <begin position="244"/>
        <end position="265"/>
    </location>
</feature>
<sequence>MAGPEIVYTDKAPKPLPQFSQAVKYNGMVYCSGNIGLDPETFKPVEGTVTDRTRQALKNLGAVLEEAGSSFSNVVKMNIFITTMDNFAAMNQAYDEFFTGDYKPLRFASTTAESKTIASSGKSPSSSSLVTTAPIISRSAANPPDTTRPPPLELPIRVANQSTVAYLFAIGKAYLTFYKTGLKNIYTNTRLLYNLTSGSGLPSDSPVSPSDTSSVASPPVVHPVGLVRSTELLRARWIHDIRRVPVFLILLFICGELTPFVVLALPGTVPFTCRIPRQVDKLQRQAEERRRGAFTDLHALRAELRARTGSEELSATQVARHITRGLGLVSNLWERVGIPAPLAAAKARRRLAFLAQDDALLLQSGGVPALDTPEMRLACVDRGIDVLGKSDDELAGLLTRWLGLTRARGTADLDGERLRRVQVLLTTPLEEWPEDGDFELPEKGLV</sequence>
<dbReference type="InterPro" id="IPR035959">
    <property type="entry name" value="RutC-like_sf"/>
</dbReference>
<evidence type="ECO:0000259" key="5">
    <source>
        <dbReference type="PROSITE" id="PS51758"/>
    </source>
</evidence>
<gene>
    <name evidence="6" type="ORF">UCRPA7_6478</name>
</gene>
<keyword evidence="7" id="KW-1185">Reference proteome</keyword>
<dbReference type="Pfam" id="PF01042">
    <property type="entry name" value="Ribonuc_L-PSP"/>
    <property type="match status" value="1"/>
</dbReference>
<dbReference type="eggNOG" id="KOG2317">
    <property type="taxonomic scope" value="Eukaryota"/>
</dbReference>
<comment type="similarity">
    <text evidence="1">Belongs to the RutC family.</text>
</comment>
<dbReference type="PANTHER" id="PTHR11803:SF42">
    <property type="entry name" value="MMF1"/>
    <property type="match status" value="1"/>
</dbReference>
<accession>R8BFE4</accession>
<dbReference type="FunFam" id="3.30.1330.40:FF:000001">
    <property type="entry name" value="L-PSP family endoribonuclease"/>
    <property type="match status" value="1"/>
</dbReference>
<dbReference type="GO" id="GO:0019239">
    <property type="term" value="F:deaminase activity"/>
    <property type="evidence" value="ECO:0007669"/>
    <property type="project" value="TreeGrafter"/>
</dbReference>
<dbReference type="KEGG" id="tmn:UCRPA7_6478"/>
<dbReference type="GO" id="GO:0043022">
    <property type="term" value="F:ribosome binding"/>
    <property type="evidence" value="ECO:0007669"/>
    <property type="project" value="InterPro"/>
</dbReference>
<evidence type="ECO:0000256" key="3">
    <source>
        <dbReference type="SAM" id="MobiDB-lite"/>
    </source>
</evidence>
<dbReference type="GeneID" id="19327138"/>
<dbReference type="GO" id="GO:0005739">
    <property type="term" value="C:mitochondrion"/>
    <property type="evidence" value="ECO:0007669"/>
    <property type="project" value="TreeGrafter"/>
</dbReference>
<dbReference type="NCBIfam" id="TIGR00004">
    <property type="entry name" value="Rid family detoxifying hydrolase"/>
    <property type="match status" value="1"/>
</dbReference>
<evidence type="ECO:0000256" key="1">
    <source>
        <dbReference type="ARBA" id="ARBA00010552"/>
    </source>
</evidence>
<dbReference type="InterPro" id="IPR006056">
    <property type="entry name" value="RidA"/>
</dbReference>
<dbReference type="SUPFAM" id="SSF55298">
    <property type="entry name" value="YjgF-like"/>
    <property type="match status" value="1"/>
</dbReference>
<dbReference type="AlphaFoldDB" id="R8BFE4"/>
<feature type="compositionally biased region" description="Low complexity" evidence="3">
    <location>
        <begin position="119"/>
        <end position="128"/>
    </location>
</feature>
<dbReference type="EMBL" id="KB933244">
    <property type="protein sequence ID" value="EON98020.1"/>
    <property type="molecule type" value="Genomic_DNA"/>
</dbReference>
<evidence type="ECO:0000256" key="2">
    <source>
        <dbReference type="PROSITE-ProRule" id="PRU01094"/>
    </source>
</evidence>
<dbReference type="Pfam" id="PF07766">
    <property type="entry name" value="LETM1_RBD"/>
    <property type="match status" value="1"/>
</dbReference>
<dbReference type="InterPro" id="IPR033122">
    <property type="entry name" value="LETM1-like_RBD"/>
</dbReference>
<dbReference type="InterPro" id="IPR006175">
    <property type="entry name" value="YjgF/YER057c/UK114"/>
</dbReference>
<keyword evidence="2" id="KW-0496">Mitochondrion</keyword>
<keyword evidence="4" id="KW-1133">Transmembrane helix</keyword>
<evidence type="ECO:0000256" key="4">
    <source>
        <dbReference type="SAM" id="Phobius"/>
    </source>
</evidence>